<comment type="caution">
    <text evidence="1">The sequence shown here is derived from an EMBL/GenBank/DDBJ whole genome shotgun (WGS) entry which is preliminary data.</text>
</comment>
<name>A0A2H5QPC6_CITUN</name>
<evidence type="ECO:0000313" key="1">
    <source>
        <dbReference type="EMBL" id="GAY66443.1"/>
    </source>
</evidence>
<accession>A0A2H5QPC6</accession>
<dbReference type="EMBL" id="BDQV01000579">
    <property type="protein sequence ID" value="GAY66443.1"/>
    <property type="molecule type" value="Genomic_DNA"/>
</dbReference>
<proteinExistence type="predicted"/>
<gene>
    <name evidence="1" type="ORF">CUMW_248820</name>
</gene>
<organism evidence="1 2">
    <name type="scientific">Citrus unshiu</name>
    <name type="common">Satsuma mandarin</name>
    <name type="synonym">Citrus nobilis var. unshiu</name>
    <dbReference type="NCBI Taxonomy" id="55188"/>
    <lineage>
        <taxon>Eukaryota</taxon>
        <taxon>Viridiplantae</taxon>
        <taxon>Streptophyta</taxon>
        <taxon>Embryophyta</taxon>
        <taxon>Tracheophyta</taxon>
        <taxon>Spermatophyta</taxon>
        <taxon>Magnoliopsida</taxon>
        <taxon>eudicotyledons</taxon>
        <taxon>Gunneridae</taxon>
        <taxon>Pentapetalae</taxon>
        <taxon>rosids</taxon>
        <taxon>malvids</taxon>
        <taxon>Sapindales</taxon>
        <taxon>Rutaceae</taxon>
        <taxon>Aurantioideae</taxon>
        <taxon>Citrus</taxon>
    </lineage>
</organism>
<protein>
    <submittedName>
        <fullName evidence="1">Uncharacterized protein</fullName>
    </submittedName>
</protein>
<sequence>MEVMIGKAETISGCEKEKRRSFNIKGRRAPYRKAKKIIIGIIREEMKRKIIIEECCFSNIEESCRKYELDLLFFCSRERRAKNIYNHCLSRKGYVGLKEELQQATRNNKDISRSTLWKTVHKNKKGRHTSEVIREKANEIEYKVPARIDALCKYARRVLTKALFIEIYPGIFDNEQVELYLSVDDIVQFCSMEKIGVATITCYMKHLYEVLKDHPLEHIYKFDNPSIFCNETGNNYETRARAMVFRMEILDPEQLMMFPYNTSAFKIFVAKMGNTNRKSFVWKRVKGHHSHFTINERSNGKMDITFELRKVENLKRSIK</sequence>
<dbReference type="Proteomes" id="UP000236630">
    <property type="component" value="Unassembled WGS sequence"/>
</dbReference>
<dbReference type="AlphaFoldDB" id="A0A2H5QPC6"/>
<reference evidence="1 2" key="1">
    <citation type="journal article" date="2017" name="Front. Genet.">
        <title>Draft sequencing of the heterozygous diploid genome of Satsuma (Citrus unshiu Marc.) using a hybrid assembly approach.</title>
        <authorList>
            <person name="Shimizu T."/>
            <person name="Tanizawa Y."/>
            <person name="Mochizuki T."/>
            <person name="Nagasaki H."/>
            <person name="Yoshioka T."/>
            <person name="Toyoda A."/>
            <person name="Fujiyama A."/>
            <person name="Kaminuma E."/>
            <person name="Nakamura Y."/>
        </authorList>
    </citation>
    <scope>NUCLEOTIDE SEQUENCE [LARGE SCALE GENOMIC DNA]</scope>
    <source>
        <strain evidence="2">cv. Miyagawa wase</strain>
    </source>
</reference>
<keyword evidence="2" id="KW-1185">Reference proteome</keyword>
<evidence type="ECO:0000313" key="2">
    <source>
        <dbReference type="Proteomes" id="UP000236630"/>
    </source>
</evidence>